<dbReference type="EMBL" id="CAEZSV010000136">
    <property type="protein sequence ID" value="CAB4556169.1"/>
    <property type="molecule type" value="Genomic_DNA"/>
</dbReference>
<dbReference type="InterPro" id="IPR015890">
    <property type="entry name" value="Chorismate_C"/>
</dbReference>
<dbReference type="SUPFAM" id="SSF56322">
    <property type="entry name" value="ADC synthase"/>
    <property type="match status" value="1"/>
</dbReference>
<evidence type="ECO:0000259" key="1">
    <source>
        <dbReference type="Pfam" id="PF00425"/>
    </source>
</evidence>
<dbReference type="Gene3D" id="3.60.120.10">
    <property type="entry name" value="Anthranilate synthase"/>
    <property type="match status" value="1"/>
</dbReference>
<organism evidence="2">
    <name type="scientific">freshwater metagenome</name>
    <dbReference type="NCBI Taxonomy" id="449393"/>
    <lineage>
        <taxon>unclassified sequences</taxon>
        <taxon>metagenomes</taxon>
        <taxon>ecological metagenomes</taxon>
    </lineage>
</organism>
<dbReference type="AlphaFoldDB" id="A0A6J6D0K4"/>
<accession>A0A6J6D0K4</accession>
<name>A0A6J6D0K4_9ZZZZ</name>
<dbReference type="InterPro" id="IPR005801">
    <property type="entry name" value="ADC_synthase"/>
</dbReference>
<dbReference type="PANTHER" id="PTHR42839:SF2">
    <property type="entry name" value="ISOCHORISMATE SYNTHASE ENTC"/>
    <property type="match status" value="1"/>
</dbReference>
<evidence type="ECO:0000313" key="2">
    <source>
        <dbReference type="EMBL" id="CAB4556169.1"/>
    </source>
</evidence>
<sequence length="73" mass="7759">MSRGRYAGPVGWIDSKGEGEIGIALRCAQINPANAREIRLFAGCGIVQGSDPAKEYAESQAKLLPIREALESA</sequence>
<dbReference type="PANTHER" id="PTHR42839">
    <property type="entry name" value="ISOCHORISMATE SYNTHASE ENTC"/>
    <property type="match status" value="1"/>
</dbReference>
<feature type="domain" description="Chorismate-utilising enzyme C-terminal" evidence="1">
    <location>
        <begin position="2"/>
        <end position="62"/>
    </location>
</feature>
<protein>
    <submittedName>
        <fullName evidence="2">Unannotated protein</fullName>
    </submittedName>
</protein>
<dbReference type="Pfam" id="PF00425">
    <property type="entry name" value="Chorismate_bind"/>
    <property type="match status" value="1"/>
</dbReference>
<reference evidence="2" key="1">
    <citation type="submission" date="2020-05" db="EMBL/GenBank/DDBJ databases">
        <authorList>
            <person name="Chiriac C."/>
            <person name="Salcher M."/>
            <person name="Ghai R."/>
            <person name="Kavagutti S V."/>
        </authorList>
    </citation>
    <scope>NUCLEOTIDE SEQUENCE</scope>
</reference>
<proteinExistence type="predicted"/>
<gene>
    <name evidence="2" type="ORF">UFOPK1506_00769</name>
</gene>